<dbReference type="RefSeq" id="XP_025363454.1">
    <property type="nucleotide sequence ID" value="XM_025508123.1"/>
</dbReference>
<feature type="region of interest" description="Disordered" evidence="1">
    <location>
        <begin position="282"/>
        <end position="338"/>
    </location>
</feature>
<dbReference type="Proteomes" id="UP000245884">
    <property type="component" value="Unassembled WGS sequence"/>
</dbReference>
<feature type="compositionally biased region" description="Acidic residues" evidence="1">
    <location>
        <begin position="306"/>
        <end position="317"/>
    </location>
</feature>
<evidence type="ECO:0000313" key="3">
    <source>
        <dbReference type="Proteomes" id="UP000245884"/>
    </source>
</evidence>
<evidence type="ECO:0000313" key="2">
    <source>
        <dbReference type="EMBL" id="PWN28842.1"/>
    </source>
</evidence>
<dbReference type="GeneID" id="37029946"/>
<dbReference type="EMBL" id="KZ819664">
    <property type="protein sequence ID" value="PWN28842.1"/>
    <property type="molecule type" value="Genomic_DNA"/>
</dbReference>
<sequence length="522" mass="57919">MVPHLGPSSIKCCDLITRDLCRACFVAHHAHYAQLPFRELWADAADARLVQPHQIRAQAVPVSDTVLSGTGDPAIGAVVAIFLSSQDADNEATWALGILPAWVPMSAIPASKRFLARPVHQLLERHGMLSMARPSMDRILDAWLFDDGKVALHCRENVRLTDVARNLARGAYTTALEADLLEGAIVVHNVIRPILGDEVGDRMRANIVASLERELNPDRFWANEHGTAAIYDRVKKHKSRQLADQASSSFRLVAANLPRASWNDVCDATAERCRALLAKLKAGSKAQPPNEEVSSEVDVKQPAEGEKDEGDDEDDGKADDGGENERDEEDDEAAFTPAQRRIFTNKEIRITAAMAQQLEQAVSPGRPALPRKPGCLLPRLPFPRRQHHVKDRWLNDDVEPTRTPCTVFCAWVVKALEGKLDHCPVTGLPLLFVGANCVERHPLAASLAAHKVHALPIDTGFDAGWPTSLAQYHPERVNFSVESWFGNKWKKTWRLSGLAATLDRRTDRFLREEALFDSDFNF</sequence>
<protein>
    <submittedName>
        <fullName evidence="2">Uncharacterized protein</fullName>
    </submittedName>
</protein>
<reference evidence="2 3" key="1">
    <citation type="journal article" date="2018" name="Mol. Biol. Evol.">
        <title>Broad Genomic Sampling Reveals a Smut Pathogenic Ancestry of the Fungal Clade Ustilaginomycotina.</title>
        <authorList>
            <person name="Kijpornyongpan T."/>
            <person name="Mondo S.J."/>
            <person name="Barry K."/>
            <person name="Sandor L."/>
            <person name="Lee J."/>
            <person name="Lipzen A."/>
            <person name="Pangilinan J."/>
            <person name="LaButti K."/>
            <person name="Hainaut M."/>
            <person name="Henrissat B."/>
            <person name="Grigoriev I.V."/>
            <person name="Spatafora J.W."/>
            <person name="Aime M.C."/>
        </authorList>
    </citation>
    <scope>NUCLEOTIDE SEQUENCE [LARGE SCALE GENOMIC DNA]</scope>
    <source>
        <strain evidence="2 3">MCA 5214</strain>
    </source>
</reference>
<accession>A0A316UUC3</accession>
<organism evidence="2 3">
    <name type="scientific">Jaminaea rosea</name>
    <dbReference type="NCBI Taxonomy" id="1569628"/>
    <lineage>
        <taxon>Eukaryota</taxon>
        <taxon>Fungi</taxon>
        <taxon>Dikarya</taxon>
        <taxon>Basidiomycota</taxon>
        <taxon>Ustilaginomycotina</taxon>
        <taxon>Exobasidiomycetes</taxon>
        <taxon>Microstromatales</taxon>
        <taxon>Microstromatales incertae sedis</taxon>
        <taxon>Jaminaea</taxon>
    </lineage>
</organism>
<keyword evidence="3" id="KW-1185">Reference proteome</keyword>
<dbReference type="AlphaFoldDB" id="A0A316UUC3"/>
<gene>
    <name evidence="2" type="ORF">BDZ90DRAFT_258916</name>
</gene>
<name>A0A316UUC3_9BASI</name>
<evidence type="ECO:0000256" key="1">
    <source>
        <dbReference type="SAM" id="MobiDB-lite"/>
    </source>
</evidence>
<proteinExistence type="predicted"/>